<dbReference type="AlphaFoldDB" id="M5FU55"/>
<dbReference type="EMBL" id="JH795869">
    <property type="protein sequence ID" value="EJT99698.1"/>
    <property type="molecule type" value="Genomic_DNA"/>
</dbReference>
<sequence>MALQKIVALPYDIWKEIVGLVEDRGDLVRLCLVNSLIAPIAGKRLYSSPVLNDIVNTAMFYRTSIGNPTLAEHVTTMKLELDYIFWVGRNFLVGWQEVQAPAYLRLFFRLINQLVNLKELNLRSRESQGRTMSQALSVNLSRMRPRLSSFPFIGLFQCSARPVLRSQTSLESVHLAYCAGNDYAPELVNLSPDTVPQLRRFICDSHSTCQLVRGRPVEEFSLSDEGGYSYISPKDLSSCLAHLQLSLRPLRKLQIGIYALDSTTLVKIQGAMPHIIDLNIKTRAELEAQVRMSYLHLHATDGMQLHQIRSSSALDAFHRFSQLRAFKFTSLVFNNLHAIEISAAVDQIRLACPSLKTVVIRQPEEEDVIFGF</sequence>
<reference evidence="1 2" key="1">
    <citation type="journal article" date="2012" name="Science">
        <title>The Paleozoic origin of enzymatic lignin decomposition reconstructed from 31 fungal genomes.</title>
        <authorList>
            <person name="Floudas D."/>
            <person name="Binder M."/>
            <person name="Riley R."/>
            <person name="Barry K."/>
            <person name="Blanchette R.A."/>
            <person name="Henrissat B."/>
            <person name="Martinez A.T."/>
            <person name="Otillar R."/>
            <person name="Spatafora J.W."/>
            <person name="Yadav J.S."/>
            <person name="Aerts A."/>
            <person name="Benoit I."/>
            <person name="Boyd A."/>
            <person name="Carlson A."/>
            <person name="Copeland A."/>
            <person name="Coutinho P.M."/>
            <person name="de Vries R.P."/>
            <person name="Ferreira P."/>
            <person name="Findley K."/>
            <person name="Foster B."/>
            <person name="Gaskell J."/>
            <person name="Glotzer D."/>
            <person name="Gorecki P."/>
            <person name="Heitman J."/>
            <person name="Hesse C."/>
            <person name="Hori C."/>
            <person name="Igarashi K."/>
            <person name="Jurgens J.A."/>
            <person name="Kallen N."/>
            <person name="Kersten P."/>
            <person name="Kohler A."/>
            <person name="Kuees U."/>
            <person name="Kumar T.K.A."/>
            <person name="Kuo A."/>
            <person name="LaButti K."/>
            <person name="Larrondo L.F."/>
            <person name="Lindquist E."/>
            <person name="Ling A."/>
            <person name="Lombard V."/>
            <person name="Lucas S."/>
            <person name="Lundell T."/>
            <person name="Martin R."/>
            <person name="McLaughlin D.J."/>
            <person name="Morgenstern I."/>
            <person name="Morin E."/>
            <person name="Murat C."/>
            <person name="Nagy L.G."/>
            <person name="Nolan M."/>
            <person name="Ohm R.A."/>
            <person name="Patyshakuliyeva A."/>
            <person name="Rokas A."/>
            <person name="Ruiz-Duenas F.J."/>
            <person name="Sabat G."/>
            <person name="Salamov A."/>
            <person name="Samejima M."/>
            <person name="Schmutz J."/>
            <person name="Slot J.C."/>
            <person name="St John F."/>
            <person name="Stenlid J."/>
            <person name="Sun H."/>
            <person name="Sun S."/>
            <person name="Syed K."/>
            <person name="Tsang A."/>
            <person name="Wiebenga A."/>
            <person name="Young D."/>
            <person name="Pisabarro A."/>
            <person name="Eastwood D.C."/>
            <person name="Martin F."/>
            <person name="Cullen D."/>
            <person name="Grigoriev I.V."/>
            <person name="Hibbett D.S."/>
        </authorList>
    </citation>
    <scope>NUCLEOTIDE SEQUENCE [LARGE SCALE GENOMIC DNA]</scope>
    <source>
        <strain evidence="1 2">DJM-731 SS1</strain>
    </source>
</reference>
<dbReference type="OrthoDB" id="3413943at2759"/>
<dbReference type="Proteomes" id="UP000030653">
    <property type="component" value="Unassembled WGS sequence"/>
</dbReference>
<dbReference type="HOGENOM" id="CLU_743989_0_0_1"/>
<evidence type="ECO:0008006" key="3">
    <source>
        <dbReference type="Google" id="ProtNLM"/>
    </source>
</evidence>
<evidence type="ECO:0000313" key="1">
    <source>
        <dbReference type="EMBL" id="EJT99698.1"/>
    </source>
</evidence>
<dbReference type="SUPFAM" id="SSF52047">
    <property type="entry name" value="RNI-like"/>
    <property type="match status" value="1"/>
</dbReference>
<dbReference type="RefSeq" id="XP_040626596.1">
    <property type="nucleotide sequence ID" value="XM_040768945.1"/>
</dbReference>
<proteinExistence type="predicted"/>
<accession>M5FU55</accession>
<gene>
    <name evidence="1" type="ORF">DACRYDRAFT_109804</name>
</gene>
<evidence type="ECO:0000313" key="2">
    <source>
        <dbReference type="Proteomes" id="UP000030653"/>
    </source>
</evidence>
<name>M5FU55_DACPD</name>
<keyword evidence="2" id="KW-1185">Reference proteome</keyword>
<protein>
    <recommendedName>
        <fullName evidence="3">F-box domain-containing protein</fullName>
    </recommendedName>
</protein>
<organism evidence="1 2">
    <name type="scientific">Dacryopinax primogenitus (strain DJM 731)</name>
    <name type="common">Brown rot fungus</name>
    <dbReference type="NCBI Taxonomy" id="1858805"/>
    <lineage>
        <taxon>Eukaryota</taxon>
        <taxon>Fungi</taxon>
        <taxon>Dikarya</taxon>
        <taxon>Basidiomycota</taxon>
        <taxon>Agaricomycotina</taxon>
        <taxon>Dacrymycetes</taxon>
        <taxon>Dacrymycetales</taxon>
        <taxon>Dacrymycetaceae</taxon>
        <taxon>Dacryopinax</taxon>
    </lineage>
</organism>
<dbReference type="GeneID" id="63684007"/>